<dbReference type="AlphaFoldDB" id="A0A0C9U3K7"/>
<protein>
    <submittedName>
        <fullName evidence="1">Unplaced genomic scaffold PAXINscaffold_25, whole genome shotgun sequence</fullName>
    </submittedName>
</protein>
<dbReference type="OrthoDB" id="3217549at2759"/>
<dbReference type="EMBL" id="KN819347">
    <property type="protein sequence ID" value="KIJ13881.1"/>
    <property type="molecule type" value="Genomic_DNA"/>
</dbReference>
<reference evidence="2" key="2">
    <citation type="submission" date="2015-01" db="EMBL/GenBank/DDBJ databases">
        <title>Evolutionary Origins and Diversification of the Mycorrhizal Mutualists.</title>
        <authorList>
            <consortium name="DOE Joint Genome Institute"/>
            <consortium name="Mycorrhizal Genomics Consortium"/>
            <person name="Kohler A."/>
            <person name="Kuo A."/>
            <person name="Nagy L.G."/>
            <person name="Floudas D."/>
            <person name="Copeland A."/>
            <person name="Barry K.W."/>
            <person name="Cichocki N."/>
            <person name="Veneault-Fourrey C."/>
            <person name="LaButti K."/>
            <person name="Lindquist E.A."/>
            <person name="Lipzen A."/>
            <person name="Lundell T."/>
            <person name="Morin E."/>
            <person name="Murat C."/>
            <person name="Riley R."/>
            <person name="Ohm R."/>
            <person name="Sun H."/>
            <person name="Tunlid A."/>
            <person name="Henrissat B."/>
            <person name="Grigoriev I.V."/>
            <person name="Hibbett D.S."/>
            <person name="Martin F."/>
        </authorList>
    </citation>
    <scope>NUCLEOTIDE SEQUENCE [LARGE SCALE GENOMIC DNA]</scope>
    <source>
        <strain evidence="2">ATCC 200175</strain>
    </source>
</reference>
<sequence>MCKKQPIDPLEVLPPELVGYIFHLRLLDSIHSPDTKYSYSQLPALICLVSKSWRNFVYSSPLLWAHVLVKASQGAVPALHALQKRLERSQSAPLFLDVMVGNRPDRDALRVIFAESSRIRHLNLTALDLSWCNDIPTYAFTQLSKLTVHMDRDSPIHMDELSAILSYVPHLCSVNLSCIGDPGPIKVNGHQIHSLFLDFVHVPVTRILEVFAACPNLREVIIKLSGEYDSMPMPPKERILLPELRSLSLLYGTRNLTFVLKSIRTPLLSSLQISWGVAMLGNVTSGQSGLFWPAVRACGTGYLSISIWNTRPGLYMMLEGGDALRL</sequence>
<evidence type="ECO:0000313" key="2">
    <source>
        <dbReference type="Proteomes" id="UP000053647"/>
    </source>
</evidence>
<evidence type="ECO:0000313" key="1">
    <source>
        <dbReference type="EMBL" id="KIJ13881.1"/>
    </source>
</evidence>
<name>A0A0C9U3K7_PAXIN</name>
<dbReference type="Proteomes" id="UP000053647">
    <property type="component" value="Unassembled WGS sequence"/>
</dbReference>
<gene>
    <name evidence="1" type="ORF">PAXINDRAFT_100407</name>
</gene>
<dbReference type="Gene3D" id="3.80.10.10">
    <property type="entry name" value="Ribonuclease Inhibitor"/>
    <property type="match status" value="1"/>
</dbReference>
<reference evidence="1 2" key="1">
    <citation type="submission" date="2014-06" db="EMBL/GenBank/DDBJ databases">
        <authorList>
            <consortium name="DOE Joint Genome Institute"/>
            <person name="Kuo A."/>
            <person name="Kohler A."/>
            <person name="Nagy L.G."/>
            <person name="Floudas D."/>
            <person name="Copeland A."/>
            <person name="Barry K.W."/>
            <person name="Cichocki N."/>
            <person name="Veneault-Fourrey C."/>
            <person name="LaButti K."/>
            <person name="Lindquist E.A."/>
            <person name="Lipzen A."/>
            <person name="Lundell T."/>
            <person name="Morin E."/>
            <person name="Murat C."/>
            <person name="Sun H."/>
            <person name="Tunlid A."/>
            <person name="Henrissat B."/>
            <person name="Grigoriev I.V."/>
            <person name="Hibbett D.S."/>
            <person name="Martin F."/>
            <person name="Nordberg H.P."/>
            <person name="Cantor M.N."/>
            <person name="Hua S.X."/>
        </authorList>
    </citation>
    <scope>NUCLEOTIDE SEQUENCE [LARGE SCALE GENOMIC DNA]</scope>
    <source>
        <strain evidence="1 2">ATCC 200175</strain>
    </source>
</reference>
<dbReference type="InterPro" id="IPR032675">
    <property type="entry name" value="LRR_dom_sf"/>
</dbReference>
<dbReference type="SUPFAM" id="SSF52047">
    <property type="entry name" value="RNI-like"/>
    <property type="match status" value="1"/>
</dbReference>
<keyword evidence="2" id="KW-1185">Reference proteome</keyword>
<accession>A0A0C9U3K7</accession>
<proteinExistence type="predicted"/>
<dbReference type="HOGENOM" id="CLU_049937_1_0_1"/>
<organism evidence="1 2">
    <name type="scientific">Paxillus involutus ATCC 200175</name>
    <dbReference type="NCBI Taxonomy" id="664439"/>
    <lineage>
        <taxon>Eukaryota</taxon>
        <taxon>Fungi</taxon>
        <taxon>Dikarya</taxon>
        <taxon>Basidiomycota</taxon>
        <taxon>Agaricomycotina</taxon>
        <taxon>Agaricomycetes</taxon>
        <taxon>Agaricomycetidae</taxon>
        <taxon>Boletales</taxon>
        <taxon>Paxilineae</taxon>
        <taxon>Paxillaceae</taxon>
        <taxon>Paxillus</taxon>
    </lineage>
</organism>